<dbReference type="GO" id="GO:0006412">
    <property type="term" value="P:translation"/>
    <property type="evidence" value="ECO:0007669"/>
    <property type="project" value="UniProtKB-UniRule"/>
</dbReference>
<keyword evidence="2 5" id="KW-0689">Ribosomal protein</keyword>
<dbReference type="Proteomes" id="UP000321083">
    <property type="component" value="Unassembled WGS sequence"/>
</dbReference>
<keyword evidence="8" id="KW-1185">Reference proteome</keyword>
<evidence type="ECO:0000256" key="3">
    <source>
        <dbReference type="ARBA" id="ARBA00023274"/>
    </source>
</evidence>
<dbReference type="InterPro" id="IPR018265">
    <property type="entry name" value="Ribosomal_bL35_CS"/>
</dbReference>
<organism evidence="7 8">
    <name type="scientific">Planctomyces bekefii</name>
    <dbReference type="NCBI Taxonomy" id="1653850"/>
    <lineage>
        <taxon>Bacteria</taxon>
        <taxon>Pseudomonadati</taxon>
        <taxon>Planctomycetota</taxon>
        <taxon>Planctomycetia</taxon>
        <taxon>Planctomycetales</taxon>
        <taxon>Planctomycetaceae</taxon>
        <taxon>Planctomyces</taxon>
    </lineage>
</organism>
<sequence>MPKQKTNKSAKKRFKLSAGGKLMFKKGGIKHLNAHMSARHKRRLRKPEGEVTEAHKPRIMSLFPYKKYV</sequence>
<dbReference type="GO" id="GO:0003735">
    <property type="term" value="F:structural constituent of ribosome"/>
    <property type="evidence" value="ECO:0007669"/>
    <property type="project" value="InterPro"/>
</dbReference>
<comment type="caution">
    <text evidence="7">The sequence shown here is derived from an EMBL/GenBank/DDBJ whole genome shotgun (WGS) entry which is preliminary data.</text>
</comment>
<dbReference type="HAMAP" id="MF_00514">
    <property type="entry name" value="Ribosomal_bL35"/>
    <property type="match status" value="1"/>
</dbReference>
<dbReference type="InterPro" id="IPR037229">
    <property type="entry name" value="Ribosomal_bL35_sf"/>
</dbReference>
<dbReference type="PRINTS" id="PR00064">
    <property type="entry name" value="RIBOSOMALL35"/>
</dbReference>
<evidence type="ECO:0000256" key="1">
    <source>
        <dbReference type="ARBA" id="ARBA00006598"/>
    </source>
</evidence>
<dbReference type="GO" id="GO:0005840">
    <property type="term" value="C:ribosome"/>
    <property type="evidence" value="ECO:0007669"/>
    <property type="project" value="UniProtKB-KW"/>
</dbReference>
<dbReference type="GO" id="GO:1990904">
    <property type="term" value="C:ribonucleoprotein complex"/>
    <property type="evidence" value="ECO:0007669"/>
    <property type="project" value="UniProtKB-KW"/>
</dbReference>
<keyword evidence="3 5" id="KW-0687">Ribonucleoprotein</keyword>
<evidence type="ECO:0000256" key="5">
    <source>
        <dbReference type="HAMAP-Rule" id="MF_00514"/>
    </source>
</evidence>
<dbReference type="Pfam" id="PF01632">
    <property type="entry name" value="Ribosomal_L35p"/>
    <property type="match status" value="1"/>
</dbReference>
<dbReference type="AlphaFoldDB" id="A0A5C6ME30"/>
<dbReference type="NCBIfam" id="TIGR00001">
    <property type="entry name" value="rpmI_bact"/>
    <property type="match status" value="1"/>
</dbReference>
<dbReference type="PROSITE" id="PS00936">
    <property type="entry name" value="RIBOSOMAL_L35"/>
    <property type="match status" value="1"/>
</dbReference>
<comment type="similarity">
    <text evidence="1 5 6">Belongs to the bacterial ribosomal protein bL35 family.</text>
</comment>
<evidence type="ECO:0000313" key="8">
    <source>
        <dbReference type="Proteomes" id="UP000321083"/>
    </source>
</evidence>
<name>A0A5C6ME30_9PLAN</name>
<proteinExistence type="inferred from homology"/>
<evidence type="ECO:0000256" key="6">
    <source>
        <dbReference type="RuleBase" id="RU000568"/>
    </source>
</evidence>
<accession>A0A5C6ME30</accession>
<protein>
    <recommendedName>
        <fullName evidence="4 5">Large ribosomal subunit protein bL35</fullName>
    </recommendedName>
</protein>
<reference evidence="7 8" key="1">
    <citation type="submission" date="2019-08" db="EMBL/GenBank/DDBJ databases">
        <title>100 year-old enigma solved: identification of Planctomyces bekefii, the type genus and species of the phylum Planctomycetes.</title>
        <authorList>
            <person name="Svetlana D.N."/>
            <person name="Overmann J."/>
        </authorList>
    </citation>
    <scope>NUCLEOTIDE SEQUENCE [LARGE SCALE GENOMIC DNA]</scope>
    <source>
        <strain evidence="7">Phe10_nw2017</strain>
    </source>
</reference>
<dbReference type="EMBL" id="SRHE01000067">
    <property type="protein sequence ID" value="TWW11141.1"/>
    <property type="molecule type" value="Genomic_DNA"/>
</dbReference>
<dbReference type="Gene3D" id="4.10.410.60">
    <property type="match status" value="1"/>
</dbReference>
<evidence type="ECO:0000256" key="4">
    <source>
        <dbReference type="ARBA" id="ARBA00071664"/>
    </source>
</evidence>
<dbReference type="SUPFAM" id="SSF143034">
    <property type="entry name" value="L35p-like"/>
    <property type="match status" value="1"/>
</dbReference>
<dbReference type="InterPro" id="IPR001706">
    <property type="entry name" value="Ribosomal_bL35"/>
</dbReference>
<gene>
    <name evidence="5 7" type="primary">rpmI</name>
    <name evidence="7" type="ORF">E3A20_05360</name>
</gene>
<dbReference type="InterPro" id="IPR021137">
    <property type="entry name" value="Ribosomal_bL35-like"/>
</dbReference>
<reference evidence="7 8" key="2">
    <citation type="submission" date="2019-08" db="EMBL/GenBank/DDBJ databases">
        <authorList>
            <person name="Henke P."/>
        </authorList>
    </citation>
    <scope>NUCLEOTIDE SEQUENCE [LARGE SCALE GENOMIC DNA]</scope>
    <source>
        <strain evidence="7">Phe10_nw2017</strain>
    </source>
</reference>
<dbReference type="FunFam" id="4.10.410.60:FF:000001">
    <property type="entry name" value="50S ribosomal protein L35"/>
    <property type="match status" value="1"/>
</dbReference>
<evidence type="ECO:0000256" key="2">
    <source>
        <dbReference type="ARBA" id="ARBA00022980"/>
    </source>
</evidence>
<evidence type="ECO:0000313" key="7">
    <source>
        <dbReference type="EMBL" id="TWW11141.1"/>
    </source>
</evidence>